<dbReference type="Gramene" id="KCW80666">
    <property type="protein sequence ID" value="KCW80666"/>
    <property type="gene ID" value="EUGRSUZ_C02046"/>
</dbReference>
<dbReference type="EMBL" id="KK198755">
    <property type="protein sequence ID" value="KCW80666.1"/>
    <property type="molecule type" value="Genomic_DNA"/>
</dbReference>
<dbReference type="PANTHER" id="PTHR15913">
    <property type="entry name" value="ACID CLUSTER PROTEIN 33"/>
    <property type="match status" value="1"/>
</dbReference>
<reference evidence="3" key="1">
    <citation type="submission" date="2013-07" db="EMBL/GenBank/DDBJ databases">
        <title>The genome of Eucalyptus grandis.</title>
        <authorList>
            <person name="Schmutz J."/>
            <person name="Hayes R."/>
            <person name="Myburg A."/>
            <person name="Tuskan G."/>
            <person name="Grattapaglia D."/>
            <person name="Rokhsar D.S."/>
        </authorList>
    </citation>
    <scope>NUCLEOTIDE SEQUENCE</scope>
    <source>
        <tissue evidence="3">Leaf extractions</tissue>
    </source>
</reference>
<sequence length="72" mass="8730">MADVYYKQIRSLAMKRYRMISVGIPRVWNHHEWIQAFEKFLDAINVHHVSTLLELELLYLFAWHLFTLLVTL</sequence>
<evidence type="ECO:0000256" key="2">
    <source>
        <dbReference type="ARBA" id="ARBA00022490"/>
    </source>
</evidence>
<evidence type="ECO:0000313" key="3">
    <source>
        <dbReference type="EMBL" id="KCW80666.1"/>
    </source>
</evidence>
<proteinExistence type="predicted"/>
<dbReference type="GO" id="GO:0005737">
    <property type="term" value="C:cytoplasm"/>
    <property type="evidence" value="ECO:0007669"/>
    <property type="project" value="UniProtKB-SubCell"/>
</dbReference>
<dbReference type="InterPro" id="IPR026151">
    <property type="entry name" value="Maspardin"/>
</dbReference>
<comment type="subcellular location">
    <subcellularLocation>
        <location evidence="1">Cytoplasm</location>
    </subcellularLocation>
</comment>
<gene>
    <name evidence="3" type="ORF">EUGRSUZ_C02046</name>
</gene>
<protein>
    <submittedName>
        <fullName evidence="3">Uncharacterized protein</fullName>
    </submittedName>
</protein>
<evidence type="ECO:0000256" key="1">
    <source>
        <dbReference type="ARBA" id="ARBA00004496"/>
    </source>
</evidence>
<dbReference type="STRING" id="71139.A0A059CR50"/>
<dbReference type="InParanoid" id="A0A059CR50"/>
<name>A0A059CR50_EUCGR</name>
<keyword evidence="2" id="KW-0963">Cytoplasm</keyword>
<organism evidence="3">
    <name type="scientific">Eucalyptus grandis</name>
    <name type="common">Flooded gum</name>
    <dbReference type="NCBI Taxonomy" id="71139"/>
    <lineage>
        <taxon>Eukaryota</taxon>
        <taxon>Viridiplantae</taxon>
        <taxon>Streptophyta</taxon>
        <taxon>Embryophyta</taxon>
        <taxon>Tracheophyta</taxon>
        <taxon>Spermatophyta</taxon>
        <taxon>Magnoliopsida</taxon>
        <taxon>eudicotyledons</taxon>
        <taxon>Gunneridae</taxon>
        <taxon>Pentapetalae</taxon>
        <taxon>rosids</taxon>
        <taxon>malvids</taxon>
        <taxon>Myrtales</taxon>
        <taxon>Myrtaceae</taxon>
        <taxon>Myrtoideae</taxon>
        <taxon>Eucalypteae</taxon>
        <taxon>Eucalyptus</taxon>
    </lineage>
</organism>
<dbReference type="PANTHER" id="PTHR15913:SF0">
    <property type="entry name" value="MASPARDIN"/>
    <property type="match status" value="1"/>
</dbReference>
<accession>A0A059CR50</accession>
<dbReference type="AlphaFoldDB" id="A0A059CR50"/>